<dbReference type="EMBL" id="GBXM01103773">
    <property type="protein sequence ID" value="JAH04804.1"/>
    <property type="molecule type" value="Transcribed_RNA"/>
</dbReference>
<sequence length="22" mass="2398">MAFLTDSPAFLVNPEVVCLPSF</sequence>
<organism evidence="1">
    <name type="scientific">Anguilla anguilla</name>
    <name type="common">European freshwater eel</name>
    <name type="synonym">Muraena anguilla</name>
    <dbReference type="NCBI Taxonomy" id="7936"/>
    <lineage>
        <taxon>Eukaryota</taxon>
        <taxon>Metazoa</taxon>
        <taxon>Chordata</taxon>
        <taxon>Craniata</taxon>
        <taxon>Vertebrata</taxon>
        <taxon>Euteleostomi</taxon>
        <taxon>Actinopterygii</taxon>
        <taxon>Neopterygii</taxon>
        <taxon>Teleostei</taxon>
        <taxon>Anguilliformes</taxon>
        <taxon>Anguillidae</taxon>
        <taxon>Anguilla</taxon>
    </lineage>
</organism>
<proteinExistence type="predicted"/>
<name>A0A0E9PJZ1_ANGAN</name>
<reference evidence="1" key="2">
    <citation type="journal article" date="2015" name="Fish Shellfish Immunol.">
        <title>Early steps in the European eel (Anguilla anguilla)-Vibrio vulnificus interaction in the gills: Role of the RtxA13 toxin.</title>
        <authorList>
            <person name="Callol A."/>
            <person name="Pajuelo D."/>
            <person name="Ebbesson L."/>
            <person name="Teles M."/>
            <person name="MacKenzie S."/>
            <person name="Amaro C."/>
        </authorList>
    </citation>
    <scope>NUCLEOTIDE SEQUENCE</scope>
</reference>
<reference evidence="1" key="1">
    <citation type="submission" date="2014-11" db="EMBL/GenBank/DDBJ databases">
        <authorList>
            <person name="Amaro Gonzalez C."/>
        </authorList>
    </citation>
    <scope>NUCLEOTIDE SEQUENCE</scope>
</reference>
<protein>
    <submittedName>
        <fullName evidence="1">Uncharacterized protein</fullName>
    </submittedName>
</protein>
<dbReference type="AlphaFoldDB" id="A0A0E9PJZ1"/>
<evidence type="ECO:0000313" key="1">
    <source>
        <dbReference type="EMBL" id="JAH04804.1"/>
    </source>
</evidence>
<accession>A0A0E9PJZ1</accession>